<keyword evidence="5 8" id="KW-0808">Transferase</keyword>
<evidence type="ECO:0000256" key="1">
    <source>
        <dbReference type="ARBA" id="ARBA00004953"/>
    </source>
</evidence>
<dbReference type="InterPro" id="IPR000878">
    <property type="entry name" value="4pyrrol_Mease"/>
</dbReference>
<dbReference type="Proteomes" id="UP000295504">
    <property type="component" value="Unassembled WGS sequence"/>
</dbReference>
<sequence>MVYFIGAGPGDEELITVKGMKRLQVVDVVIYAGSLVSKKLLDYCKSDVEIYDSASMDFNQVIEVMQESHNKGKTLARLHTGDPSIYGTIKEQMDELDRRNIPYEIIPGVSSFLAAASRVKAEFTLPGVSQTVIITRLEGRTGKSEGGRLDELSKHRASMSIFLSIQDIEGVVEQLKVGYSEETPVAVVYKATWPDEKILRGTLKDIADKVKAENIDRFAQILVGDFLNSEYEMSKLYDACFTHMYRSGTK</sequence>
<dbReference type="GO" id="GO:0046026">
    <property type="term" value="F:precorrin-4 C11-methyltransferase activity"/>
    <property type="evidence" value="ECO:0007669"/>
    <property type="project" value="InterPro"/>
</dbReference>
<evidence type="ECO:0000256" key="6">
    <source>
        <dbReference type="ARBA" id="ARBA00022691"/>
    </source>
</evidence>
<evidence type="ECO:0000256" key="2">
    <source>
        <dbReference type="ARBA" id="ARBA00005879"/>
    </source>
</evidence>
<evidence type="ECO:0000256" key="4">
    <source>
        <dbReference type="ARBA" id="ARBA00022603"/>
    </source>
</evidence>
<dbReference type="GO" id="GO:0032259">
    <property type="term" value="P:methylation"/>
    <property type="evidence" value="ECO:0007669"/>
    <property type="project" value="UniProtKB-KW"/>
</dbReference>
<keyword evidence="9" id="KW-1185">Reference proteome</keyword>
<dbReference type="CDD" id="cd11641">
    <property type="entry name" value="Precorrin-4_C11-MT"/>
    <property type="match status" value="1"/>
</dbReference>
<dbReference type="GO" id="GO:0009236">
    <property type="term" value="P:cobalamin biosynthetic process"/>
    <property type="evidence" value="ECO:0007669"/>
    <property type="project" value="UniProtKB-UniPathway"/>
</dbReference>
<dbReference type="InterPro" id="IPR003043">
    <property type="entry name" value="Uropor_MeTrfase_CS"/>
</dbReference>
<dbReference type="SUPFAM" id="SSF53790">
    <property type="entry name" value="Tetrapyrrole methylase"/>
    <property type="match status" value="1"/>
</dbReference>
<evidence type="ECO:0000256" key="3">
    <source>
        <dbReference type="ARBA" id="ARBA00022573"/>
    </source>
</evidence>
<evidence type="ECO:0000259" key="7">
    <source>
        <dbReference type="Pfam" id="PF00590"/>
    </source>
</evidence>
<proteinExistence type="inferred from homology"/>
<dbReference type="Gene3D" id="3.40.1010.10">
    <property type="entry name" value="Cobalt-precorrin-4 Transmethylase, Domain 1"/>
    <property type="match status" value="1"/>
</dbReference>
<dbReference type="InterPro" id="IPR035996">
    <property type="entry name" value="4pyrrol_Methylase_sf"/>
</dbReference>
<accession>A0A4R2TQZ7</accession>
<dbReference type="RefSeq" id="WP_132847705.1">
    <property type="nucleotide sequence ID" value="NZ_CP058648.1"/>
</dbReference>
<dbReference type="InterPro" id="IPR014776">
    <property type="entry name" value="4pyrrole_Mease_sub2"/>
</dbReference>
<dbReference type="Gene3D" id="3.30.950.10">
    <property type="entry name" value="Methyltransferase, Cobalt-precorrin-4 Transmethylase, Domain 2"/>
    <property type="match status" value="1"/>
</dbReference>
<evidence type="ECO:0000313" key="9">
    <source>
        <dbReference type="Proteomes" id="UP000295504"/>
    </source>
</evidence>
<dbReference type="InterPro" id="IPR050161">
    <property type="entry name" value="Siro_Cobalamin_biosynth"/>
</dbReference>
<dbReference type="NCBIfam" id="TIGR01465">
    <property type="entry name" value="cobM_cbiF"/>
    <property type="match status" value="1"/>
</dbReference>
<organism evidence="8 9">
    <name type="scientific">Serpentinicella alkaliphila</name>
    <dbReference type="NCBI Taxonomy" id="1734049"/>
    <lineage>
        <taxon>Bacteria</taxon>
        <taxon>Bacillati</taxon>
        <taxon>Bacillota</taxon>
        <taxon>Clostridia</taxon>
        <taxon>Peptostreptococcales</taxon>
        <taxon>Natronincolaceae</taxon>
        <taxon>Serpentinicella</taxon>
    </lineage>
</organism>
<dbReference type="PANTHER" id="PTHR45790">
    <property type="entry name" value="SIROHEME SYNTHASE-RELATED"/>
    <property type="match status" value="1"/>
</dbReference>
<keyword evidence="4 8" id="KW-0489">Methyltransferase</keyword>
<reference evidence="8 9" key="1">
    <citation type="submission" date="2019-03" db="EMBL/GenBank/DDBJ databases">
        <title>Genomic Encyclopedia of Type Strains, Phase IV (KMG-IV): sequencing the most valuable type-strain genomes for metagenomic binning, comparative biology and taxonomic classification.</title>
        <authorList>
            <person name="Goeker M."/>
        </authorList>
    </citation>
    <scope>NUCLEOTIDE SEQUENCE [LARGE SCALE GENOMIC DNA]</scope>
    <source>
        <strain evidence="8 9">DSM 100013</strain>
    </source>
</reference>
<dbReference type="InterPro" id="IPR014777">
    <property type="entry name" value="4pyrrole_Mease_sub1"/>
</dbReference>
<evidence type="ECO:0000313" key="8">
    <source>
        <dbReference type="EMBL" id="TCQ05237.1"/>
    </source>
</evidence>
<dbReference type="PANTHER" id="PTHR45790:SF4">
    <property type="entry name" value="COBALT-PRECORRIN-4 C(11)-METHYLTRANSFERASE"/>
    <property type="match status" value="1"/>
</dbReference>
<comment type="pathway">
    <text evidence="1">Cofactor biosynthesis; adenosylcobalamin biosynthesis.</text>
</comment>
<protein>
    <submittedName>
        <fullName evidence="8">Cobalt-precorrin 4 C11-methyltransferase</fullName>
    </submittedName>
</protein>
<dbReference type="OrthoDB" id="9815856at2"/>
<dbReference type="EMBL" id="SLYC01000005">
    <property type="protein sequence ID" value="TCQ05237.1"/>
    <property type="molecule type" value="Genomic_DNA"/>
</dbReference>
<evidence type="ECO:0000256" key="5">
    <source>
        <dbReference type="ARBA" id="ARBA00022679"/>
    </source>
</evidence>
<gene>
    <name evidence="8" type="ORF">EDD79_100552</name>
</gene>
<dbReference type="InterPro" id="IPR006362">
    <property type="entry name" value="Cbl_synth_CobM/CibF"/>
</dbReference>
<comment type="caution">
    <text evidence="8">The sequence shown here is derived from an EMBL/GenBank/DDBJ whole genome shotgun (WGS) entry which is preliminary data.</text>
</comment>
<keyword evidence="6" id="KW-0949">S-adenosyl-L-methionine</keyword>
<name>A0A4R2TQZ7_9FIRM</name>
<keyword evidence="3" id="KW-0169">Cobalamin biosynthesis</keyword>
<dbReference type="PROSITE" id="PS00839">
    <property type="entry name" value="SUMT_1"/>
    <property type="match status" value="1"/>
</dbReference>
<feature type="domain" description="Tetrapyrrole methylase" evidence="7">
    <location>
        <begin position="1"/>
        <end position="206"/>
    </location>
</feature>
<dbReference type="UniPathway" id="UPA00148"/>
<dbReference type="AlphaFoldDB" id="A0A4R2TQZ7"/>
<comment type="similarity">
    <text evidence="2">Belongs to the precorrin methyltransferase family.</text>
</comment>
<dbReference type="Pfam" id="PF00590">
    <property type="entry name" value="TP_methylase"/>
    <property type="match status" value="1"/>
</dbReference>